<dbReference type="SUPFAM" id="SSF53697">
    <property type="entry name" value="SIS domain"/>
    <property type="match status" value="1"/>
</dbReference>
<gene>
    <name evidence="3" type="ORF">V6984_07155</name>
</gene>
<feature type="domain" description="SIS" evidence="2">
    <location>
        <begin position="33"/>
        <end position="173"/>
    </location>
</feature>
<keyword evidence="1" id="KW-0677">Repeat</keyword>
<evidence type="ECO:0000256" key="1">
    <source>
        <dbReference type="ARBA" id="ARBA00022737"/>
    </source>
</evidence>
<protein>
    <submittedName>
        <fullName evidence="3">SIS domain-containing protein</fullName>
    </submittedName>
</protein>
<proteinExistence type="predicted"/>
<accession>A0ABZ3F164</accession>
<dbReference type="PROSITE" id="PS51464">
    <property type="entry name" value="SIS"/>
    <property type="match status" value="1"/>
</dbReference>
<dbReference type="EMBL" id="CP146256">
    <property type="protein sequence ID" value="XAH75529.1"/>
    <property type="molecule type" value="Genomic_DNA"/>
</dbReference>
<sequence length="358" mass="40447">MIYKGDICEYIEDTPKILSGIWERRAAIFEDCMKNLMQEKVSVLYLTGTGSSYHSAVAAASFLKKILGIRVFPVYPITISEELCFMNKNSLVIGISQQGTSTAVISGLDEARKAGVRTISVTGEYDTEITSHSDATIYVECGYEDAGATTKGYTATVLTLILFGIGLAGVQGILSDSKEKEYQGRVKRVIDHMPAVLEKSVNWSQKAAESLKDCKNLIVLYDGIMQASMLEAVLKISETCRFPVRGYQTDAFMHGMYNAVDEETEFLYLFPPDKKQKQQLDRLYDYYEKQGNRQYRMPEDYFINDTELSVLEYILPIQMLFVLTSRKRGIDLNIPKDPDFHKFMGSKLEIEKISEDLS</sequence>
<keyword evidence="4" id="KW-1185">Reference proteome</keyword>
<dbReference type="PANTHER" id="PTHR10937">
    <property type="entry name" value="GLUCOSAMINE--FRUCTOSE-6-PHOSPHATE AMINOTRANSFERASE, ISOMERIZING"/>
    <property type="match status" value="1"/>
</dbReference>
<evidence type="ECO:0000313" key="3">
    <source>
        <dbReference type="EMBL" id="XAH75529.1"/>
    </source>
</evidence>
<dbReference type="Proteomes" id="UP001451571">
    <property type="component" value="Chromosome"/>
</dbReference>
<evidence type="ECO:0000259" key="2">
    <source>
        <dbReference type="PROSITE" id="PS51464"/>
    </source>
</evidence>
<reference evidence="3 4" key="1">
    <citation type="submission" date="2024-02" db="EMBL/GenBank/DDBJ databases">
        <title>Bacterial strain from lacustrine sediment.</title>
        <authorList>
            <person name="Petit C."/>
            <person name="Fadhlaoui K."/>
        </authorList>
    </citation>
    <scope>NUCLEOTIDE SEQUENCE [LARGE SCALE GENOMIC DNA]</scope>
    <source>
        <strain evidence="3 4">IPX-CK</strain>
    </source>
</reference>
<organism evidence="3 4">
    <name type="scientific">Kineothrix sedimenti</name>
    <dbReference type="NCBI Taxonomy" id="3123317"/>
    <lineage>
        <taxon>Bacteria</taxon>
        <taxon>Bacillati</taxon>
        <taxon>Bacillota</taxon>
        <taxon>Clostridia</taxon>
        <taxon>Lachnospirales</taxon>
        <taxon>Lachnospiraceae</taxon>
        <taxon>Kineothrix</taxon>
    </lineage>
</organism>
<dbReference type="InterPro" id="IPR001347">
    <property type="entry name" value="SIS_dom"/>
</dbReference>
<dbReference type="InterPro" id="IPR046348">
    <property type="entry name" value="SIS_dom_sf"/>
</dbReference>
<name>A0ABZ3F164_9FIRM</name>
<dbReference type="Pfam" id="PF01380">
    <property type="entry name" value="SIS"/>
    <property type="match status" value="1"/>
</dbReference>
<evidence type="ECO:0000313" key="4">
    <source>
        <dbReference type="Proteomes" id="UP001451571"/>
    </source>
</evidence>
<dbReference type="Gene3D" id="3.40.50.10490">
    <property type="entry name" value="Glucose-6-phosphate isomerase like protein, domain 1"/>
    <property type="match status" value="2"/>
</dbReference>
<dbReference type="CDD" id="cd05008">
    <property type="entry name" value="SIS_GlmS_GlmD_1"/>
    <property type="match status" value="1"/>
</dbReference>
<dbReference type="RefSeq" id="WP_342759095.1">
    <property type="nucleotide sequence ID" value="NZ_CP146256.1"/>
</dbReference>
<dbReference type="PANTHER" id="PTHR10937:SF17">
    <property type="entry name" value="GLUCOSAMINE-FRUCTOSE-6-PHOSPHATE AMINOTRANSFERASE"/>
    <property type="match status" value="1"/>
</dbReference>
<dbReference type="InterPro" id="IPR035466">
    <property type="entry name" value="GlmS/AgaS_SIS"/>
</dbReference>